<keyword evidence="4 6" id="KW-0238">DNA-binding</keyword>
<dbReference type="GO" id="GO:0016987">
    <property type="term" value="F:sigma factor activity"/>
    <property type="evidence" value="ECO:0007669"/>
    <property type="project" value="UniProtKB-KW"/>
</dbReference>
<dbReference type="InterPro" id="IPR039425">
    <property type="entry name" value="RNA_pol_sigma-70-like"/>
</dbReference>
<dbReference type="InterPro" id="IPR000838">
    <property type="entry name" value="RNA_pol_sigma70_ECF_CS"/>
</dbReference>
<dbReference type="GO" id="GO:0003677">
    <property type="term" value="F:DNA binding"/>
    <property type="evidence" value="ECO:0007669"/>
    <property type="project" value="UniProtKB-KW"/>
</dbReference>
<dbReference type="Pfam" id="PF04542">
    <property type="entry name" value="Sigma70_r2"/>
    <property type="match status" value="1"/>
</dbReference>
<dbReference type="InterPro" id="IPR013324">
    <property type="entry name" value="RNA_pol_sigma_r3/r4-like"/>
</dbReference>
<keyword evidence="10" id="KW-1185">Reference proteome</keyword>
<dbReference type="Gene3D" id="1.10.1740.10">
    <property type="match status" value="1"/>
</dbReference>
<evidence type="ECO:0000256" key="2">
    <source>
        <dbReference type="ARBA" id="ARBA00023015"/>
    </source>
</evidence>
<keyword evidence="3 6" id="KW-0731">Sigma factor</keyword>
<evidence type="ECO:0000256" key="1">
    <source>
        <dbReference type="ARBA" id="ARBA00010641"/>
    </source>
</evidence>
<dbReference type="InterPro" id="IPR014284">
    <property type="entry name" value="RNA_pol_sigma-70_dom"/>
</dbReference>
<evidence type="ECO:0000259" key="7">
    <source>
        <dbReference type="Pfam" id="PF04542"/>
    </source>
</evidence>
<proteinExistence type="inferred from homology"/>
<keyword evidence="5 6" id="KW-0804">Transcription</keyword>
<dbReference type="RefSeq" id="WP_119760251.1">
    <property type="nucleotide sequence ID" value="NZ_QYUM01000002.1"/>
</dbReference>
<comment type="caution">
    <text evidence="9">The sequence shown here is derived from an EMBL/GenBank/DDBJ whole genome shotgun (WGS) entry which is preliminary data.</text>
</comment>
<dbReference type="SUPFAM" id="SSF88946">
    <property type="entry name" value="Sigma2 domain of RNA polymerase sigma factors"/>
    <property type="match status" value="1"/>
</dbReference>
<accession>A0A418WRE8</accession>
<evidence type="ECO:0000256" key="6">
    <source>
        <dbReference type="RuleBase" id="RU000716"/>
    </source>
</evidence>
<evidence type="ECO:0000313" key="9">
    <source>
        <dbReference type="EMBL" id="RJF93797.1"/>
    </source>
</evidence>
<dbReference type="InterPro" id="IPR013249">
    <property type="entry name" value="RNA_pol_sigma70_r4_t2"/>
</dbReference>
<evidence type="ECO:0000256" key="5">
    <source>
        <dbReference type="ARBA" id="ARBA00023163"/>
    </source>
</evidence>
<dbReference type="EMBL" id="QYUM01000002">
    <property type="protein sequence ID" value="RJF93797.1"/>
    <property type="molecule type" value="Genomic_DNA"/>
</dbReference>
<evidence type="ECO:0000313" key="10">
    <source>
        <dbReference type="Proteomes" id="UP000286100"/>
    </source>
</evidence>
<dbReference type="InterPro" id="IPR036388">
    <property type="entry name" value="WH-like_DNA-bd_sf"/>
</dbReference>
<dbReference type="CDD" id="cd06171">
    <property type="entry name" value="Sigma70_r4"/>
    <property type="match status" value="1"/>
</dbReference>
<dbReference type="Proteomes" id="UP000286100">
    <property type="component" value="Unassembled WGS sequence"/>
</dbReference>
<dbReference type="Gene3D" id="1.10.10.10">
    <property type="entry name" value="Winged helix-like DNA-binding domain superfamily/Winged helix DNA-binding domain"/>
    <property type="match status" value="1"/>
</dbReference>
<dbReference type="PANTHER" id="PTHR43133">
    <property type="entry name" value="RNA POLYMERASE ECF-TYPE SIGMA FACTO"/>
    <property type="match status" value="1"/>
</dbReference>
<dbReference type="GO" id="GO:0006352">
    <property type="term" value="P:DNA-templated transcription initiation"/>
    <property type="evidence" value="ECO:0007669"/>
    <property type="project" value="InterPro"/>
</dbReference>
<gene>
    <name evidence="9" type="ORF">D3876_05785</name>
</gene>
<dbReference type="InterPro" id="IPR013325">
    <property type="entry name" value="RNA_pol_sigma_r2"/>
</dbReference>
<reference evidence="9 10" key="1">
    <citation type="submission" date="2018-09" db="EMBL/GenBank/DDBJ databases">
        <authorList>
            <person name="Zhu H."/>
        </authorList>
    </citation>
    <scope>NUCLEOTIDE SEQUENCE [LARGE SCALE GENOMIC DNA]</scope>
    <source>
        <strain evidence="9 10">K2R01-6</strain>
    </source>
</reference>
<feature type="domain" description="RNA polymerase sigma factor 70 region 4 type 2" evidence="8">
    <location>
        <begin position="131"/>
        <end position="181"/>
    </location>
</feature>
<dbReference type="AlphaFoldDB" id="A0A418WRE8"/>
<sequence>MTPDLADCSDGALARLALAGRQAAYGELMRRHRDSVYRMALGSVGDADEALDVTQNSFIAAFAALDRYDGSRPFRSWIMRIALNKCHDWARRRLVRRFLTFAQPISAAEQIADTAAPIDVALADKMELARATRAIANLPPSLKEPLILRTIEGMSQAETAQVLGVSEKAVETRLYRARKKLEELLRD</sequence>
<feature type="domain" description="RNA polymerase sigma-70 region 2" evidence="7">
    <location>
        <begin position="28"/>
        <end position="93"/>
    </location>
</feature>
<dbReference type="NCBIfam" id="TIGR02937">
    <property type="entry name" value="sigma70-ECF"/>
    <property type="match status" value="1"/>
</dbReference>
<evidence type="ECO:0000259" key="8">
    <source>
        <dbReference type="Pfam" id="PF08281"/>
    </source>
</evidence>
<dbReference type="Pfam" id="PF08281">
    <property type="entry name" value="Sigma70_r4_2"/>
    <property type="match status" value="1"/>
</dbReference>
<dbReference type="PROSITE" id="PS01063">
    <property type="entry name" value="SIGMA70_ECF"/>
    <property type="match status" value="1"/>
</dbReference>
<organism evidence="9 10">
    <name type="scientific">Sphingomonas cavernae</name>
    <dbReference type="NCBI Taxonomy" id="2320861"/>
    <lineage>
        <taxon>Bacteria</taxon>
        <taxon>Pseudomonadati</taxon>
        <taxon>Pseudomonadota</taxon>
        <taxon>Alphaproteobacteria</taxon>
        <taxon>Sphingomonadales</taxon>
        <taxon>Sphingomonadaceae</taxon>
        <taxon>Sphingomonas</taxon>
    </lineage>
</organism>
<evidence type="ECO:0000256" key="3">
    <source>
        <dbReference type="ARBA" id="ARBA00023082"/>
    </source>
</evidence>
<dbReference type="InterPro" id="IPR007627">
    <property type="entry name" value="RNA_pol_sigma70_r2"/>
</dbReference>
<comment type="similarity">
    <text evidence="1 6">Belongs to the sigma-70 factor family. ECF subfamily.</text>
</comment>
<dbReference type="PANTHER" id="PTHR43133:SF8">
    <property type="entry name" value="RNA POLYMERASE SIGMA FACTOR HI_1459-RELATED"/>
    <property type="match status" value="1"/>
</dbReference>
<dbReference type="OrthoDB" id="7041663at2"/>
<dbReference type="SUPFAM" id="SSF88659">
    <property type="entry name" value="Sigma3 and sigma4 domains of RNA polymerase sigma factors"/>
    <property type="match status" value="1"/>
</dbReference>
<evidence type="ECO:0000256" key="4">
    <source>
        <dbReference type="ARBA" id="ARBA00023125"/>
    </source>
</evidence>
<name>A0A418WRE8_9SPHN</name>
<protein>
    <recommendedName>
        <fullName evidence="6">RNA polymerase sigma factor</fullName>
    </recommendedName>
</protein>
<keyword evidence="2 6" id="KW-0805">Transcription regulation</keyword>